<protein>
    <submittedName>
        <fullName evidence="1">Glutamate mutase, large subunit, B12-dependent</fullName>
    </submittedName>
</protein>
<evidence type="ECO:0000313" key="2">
    <source>
        <dbReference type="Proteomes" id="UP000000844"/>
    </source>
</evidence>
<dbReference type="STRING" id="446470.Snas_3947"/>
<dbReference type="Proteomes" id="UP000000844">
    <property type="component" value="Chromosome"/>
</dbReference>
<keyword evidence="2" id="KW-1185">Reference proteome</keyword>
<dbReference type="AlphaFoldDB" id="D3PZR2"/>
<organism evidence="1 2">
    <name type="scientific">Stackebrandtia nassauensis (strain DSM 44728 / CIP 108903 / NRRL B-16338 / NBRC 102104 / LLR-40K-21)</name>
    <dbReference type="NCBI Taxonomy" id="446470"/>
    <lineage>
        <taxon>Bacteria</taxon>
        <taxon>Bacillati</taxon>
        <taxon>Actinomycetota</taxon>
        <taxon>Actinomycetes</taxon>
        <taxon>Glycomycetales</taxon>
        <taxon>Glycomycetaceae</taxon>
        <taxon>Stackebrandtia</taxon>
    </lineage>
</organism>
<gene>
    <name evidence="1" type="ordered locus">Snas_3947</name>
</gene>
<sequence>MIVCADVGSTYTKVAAVDAETGRLYGTAAHRTTIDTDVLDGLDAARERVEAELPSGASTELLVCSSAGGGLRLGVIGNEPLVTATAAHRAGLSAGARVVAIISGYIETEAIRKLTTTAPDILLLAGGTDGGDATVLIEHAHTLAAASASDERLRLPVVLAGNTAAATEVTAILTKAGLHVTAVDNVLPRIGQLNPAPARIALREAFLKHVIAGKHLSDRESFAALVRSATPDAVLSGVEVLAESHGDLVVVDVGGATTDVYSVLTPDAELSGPRREVAGTAWRSRTVEGDLGLRHTAPGIVAAAETEALLEPGEAEPLREAAARRAEAPSWLPDTAAEIAVDLRLTRLAITIALRRHARGERLGGPQAPLRGGKDLRQVSYVIGSGGVLRNHGAAAGEALRQAVCGDTAGGYPLPENPVTVIDTSYVLGAAGLLAHHHPDLAATLLDRHLSHSV</sequence>
<dbReference type="eggNOG" id="COG0849">
    <property type="taxonomic scope" value="Bacteria"/>
</dbReference>
<dbReference type="KEGG" id="sna:Snas_3947"/>
<reference evidence="1 2" key="1">
    <citation type="journal article" date="2009" name="Stand. Genomic Sci.">
        <title>Complete genome sequence of Stackebrandtia nassauensis type strain (LLR-40K-21).</title>
        <authorList>
            <person name="Munk C."/>
            <person name="Lapidus A."/>
            <person name="Copeland A."/>
            <person name="Jando M."/>
            <person name="Mayilraj S."/>
            <person name="Glavina Del Rio T."/>
            <person name="Nolan M."/>
            <person name="Chen F."/>
            <person name="Lucas S."/>
            <person name="Tice H."/>
            <person name="Cheng J.F."/>
            <person name="Han C."/>
            <person name="Detter J.C."/>
            <person name="Bruce D."/>
            <person name="Goodwin L."/>
            <person name="Chain P."/>
            <person name="Pitluck S."/>
            <person name="Goker M."/>
            <person name="Ovchinikova G."/>
            <person name="Pati A."/>
            <person name="Ivanova N."/>
            <person name="Mavromatis K."/>
            <person name="Chen A."/>
            <person name="Palaniappan K."/>
            <person name="Land M."/>
            <person name="Hauser L."/>
            <person name="Chang Y.J."/>
            <person name="Jeffries C.D."/>
            <person name="Bristow J."/>
            <person name="Eisen J.A."/>
            <person name="Markowitz V."/>
            <person name="Hugenholtz P."/>
            <person name="Kyrpides N.C."/>
            <person name="Klenk H.P."/>
        </authorList>
    </citation>
    <scope>NUCLEOTIDE SEQUENCE [LARGE SCALE GENOMIC DNA]</scope>
    <source>
        <strain evidence="2">DSM 44728 / CIP 108903 / NRRL B-16338 / NBRC 102104 / LLR-40K-21</strain>
    </source>
</reference>
<dbReference type="Pfam" id="PF13941">
    <property type="entry name" value="MutL"/>
    <property type="match status" value="1"/>
</dbReference>
<dbReference type="NCBIfam" id="TIGR01319">
    <property type="entry name" value="glmL_fam"/>
    <property type="match status" value="1"/>
</dbReference>
<proteinExistence type="predicted"/>
<name>D3PZR2_STANL</name>
<dbReference type="InterPro" id="IPR006230">
    <property type="entry name" value="MutL"/>
</dbReference>
<dbReference type="OrthoDB" id="9769453at2"/>
<dbReference type="EMBL" id="CP001778">
    <property type="protein sequence ID" value="ADD43599.1"/>
    <property type="molecule type" value="Genomic_DNA"/>
</dbReference>
<dbReference type="PIRSF" id="PIRSF004729">
    <property type="entry name" value="MutL"/>
    <property type="match status" value="1"/>
</dbReference>
<accession>D3PZR2</accession>
<dbReference type="HOGENOM" id="CLU_046680_0_0_11"/>
<evidence type="ECO:0000313" key="1">
    <source>
        <dbReference type="EMBL" id="ADD43599.1"/>
    </source>
</evidence>
<dbReference type="RefSeq" id="WP_013019170.1">
    <property type="nucleotide sequence ID" value="NC_013947.1"/>
</dbReference>